<proteinExistence type="predicted"/>
<dbReference type="EMBL" id="FNQB01000003">
    <property type="protein sequence ID" value="SDZ51282.1"/>
    <property type="molecule type" value="Genomic_DNA"/>
</dbReference>
<dbReference type="Proteomes" id="UP000199632">
    <property type="component" value="Unassembled WGS sequence"/>
</dbReference>
<dbReference type="InterPro" id="IPR012349">
    <property type="entry name" value="Split_barrel_FMN-bd"/>
</dbReference>
<dbReference type="STRING" id="137265.SAMN05421684_6038"/>
<keyword evidence="2" id="KW-1185">Reference proteome</keyword>
<protein>
    <submittedName>
        <fullName evidence="1">Deazaflavin-dependent oxidoreductase, nitroreductase family</fullName>
    </submittedName>
</protein>
<gene>
    <name evidence="1" type="ORF">SAMN05421684_6038</name>
</gene>
<dbReference type="Gene3D" id="2.30.110.10">
    <property type="entry name" value="Electron Transport, Fmn-binding Protein, Chain A"/>
    <property type="match status" value="1"/>
</dbReference>
<sequence length="126" mass="13818">MPVPRSFRKVGKTVNPLIVPMARRVPPLAVIHHVGRRSGRSYQTPVMAFPAPEGWVVALFYGDDVQWLRNARGPGGVALTRAGQRHEVSQVRLLDAAAGTPLIPAWARAVVRPARVRAYVLLVATR</sequence>
<evidence type="ECO:0000313" key="2">
    <source>
        <dbReference type="Proteomes" id="UP000199632"/>
    </source>
</evidence>
<dbReference type="NCBIfam" id="TIGR00026">
    <property type="entry name" value="hi_GC_TIGR00026"/>
    <property type="match status" value="1"/>
</dbReference>
<dbReference type="AlphaFoldDB" id="A0A1H3TLW9"/>
<organism evidence="1 2">
    <name type="scientific">Asanoa ishikariensis</name>
    <dbReference type="NCBI Taxonomy" id="137265"/>
    <lineage>
        <taxon>Bacteria</taxon>
        <taxon>Bacillati</taxon>
        <taxon>Actinomycetota</taxon>
        <taxon>Actinomycetes</taxon>
        <taxon>Micromonosporales</taxon>
        <taxon>Micromonosporaceae</taxon>
        <taxon>Asanoa</taxon>
    </lineage>
</organism>
<dbReference type="GO" id="GO:0016491">
    <property type="term" value="F:oxidoreductase activity"/>
    <property type="evidence" value="ECO:0007669"/>
    <property type="project" value="InterPro"/>
</dbReference>
<reference evidence="2" key="1">
    <citation type="submission" date="2016-10" db="EMBL/GenBank/DDBJ databases">
        <authorList>
            <person name="Varghese N."/>
            <person name="Submissions S."/>
        </authorList>
    </citation>
    <scope>NUCLEOTIDE SEQUENCE [LARGE SCALE GENOMIC DNA]</scope>
    <source>
        <strain evidence="2">DSM 44718</strain>
    </source>
</reference>
<dbReference type="InterPro" id="IPR004378">
    <property type="entry name" value="F420H2_quin_Rdtase"/>
</dbReference>
<name>A0A1H3TLW9_9ACTN</name>
<accession>A0A1H3TLW9</accession>
<evidence type="ECO:0000313" key="1">
    <source>
        <dbReference type="EMBL" id="SDZ51282.1"/>
    </source>
</evidence>